<proteinExistence type="predicted"/>
<keyword evidence="1" id="KW-0812">Transmembrane</keyword>
<sequence>MSENHIKASSKKLSPSFFLKSILISGSSGGGGFVRWVIFFCPWLDRDEDSVLDLLLLALSVVAELLLVAASCGIGRRALGAPQKFSACGKRLSHAMRRVSGVTVLFR</sequence>
<accession>A0A177ACH0</accession>
<dbReference type="RefSeq" id="XP_024325071.1">
    <property type="nucleotide sequence ID" value="XM_024467474.1"/>
</dbReference>
<organism evidence="2">
    <name type="scientific">Pseudogymnoascus destructans</name>
    <dbReference type="NCBI Taxonomy" id="655981"/>
    <lineage>
        <taxon>Eukaryota</taxon>
        <taxon>Fungi</taxon>
        <taxon>Dikarya</taxon>
        <taxon>Ascomycota</taxon>
        <taxon>Pezizomycotina</taxon>
        <taxon>Leotiomycetes</taxon>
        <taxon>Thelebolales</taxon>
        <taxon>Thelebolaceae</taxon>
        <taxon>Pseudogymnoascus</taxon>
    </lineage>
</organism>
<dbReference type="GeneID" id="36286906"/>
<keyword evidence="1" id="KW-1133">Transmembrane helix</keyword>
<evidence type="ECO:0000256" key="1">
    <source>
        <dbReference type="SAM" id="Phobius"/>
    </source>
</evidence>
<feature type="transmembrane region" description="Helical" evidence="1">
    <location>
        <begin position="51"/>
        <end position="74"/>
    </location>
</feature>
<feature type="transmembrane region" description="Helical" evidence="1">
    <location>
        <begin position="21"/>
        <end position="39"/>
    </location>
</feature>
<evidence type="ECO:0000313" key="2">
    <source>
        <dbReference type="EMBL" id="OAF59788.1"/>
    </source>
</evidence>
<protein>
    <submittedName>
        <fullName evidence="2">Uncharacterized protein</fullName>
    </submittedName>
</protein>
<keyword evidence="1" id="KW-0472">Membrane</keyword>
<name>A0A177ACH0_9PEZI</name>
<reference evidence="2" key="1">
    <citation type="submission" date="2016-03" db="EMBL/GenBank/DDBJ databases">
        <title>Updated assembly of Pseudogymnoascus destructans, the fungus causing white-nose syndrome of bats.</title>
        <authorList>
            <person name="Palmer J.M."/>
            <person name="Drees K.P."/>
            <person name="Foster J.T."/>
            <person name="Lindner D.L."/>
        </authorList>
    </citation>
    <scope>NUCLEOTIDE SEQUENCE [LARGE SCALE GENOMIC DNA]</scope>
    <source>
        <strain evidence="2">20631-21</strain>
    </source>
</reference>
<dbReference type="Proteomes" id="UP000077154">
    <property type="component" value="Unassembled WGS sequence"/>
</dbReference>
<gene>
    <name evidence="2" type="ORF">VC83_03832</name>
</gene>
<dbReference type="EMBL" id="KV441393">
    <property type="protein sequence ID" value="OAF59788.1"/>
    <property type="molecule type" value="Genomic_DNA"/>
</dbReference>
<dbReference type="AlphaFoldDB" id="A0A177ACH0"/>